<dbReference type="Proteomes" id="UP000324629">
    <property type="component" value="Unassembled WGS sequence"/>
</dbReference>
<evidence type="ECO:0000313" key="3">
    <source>
        <dbReference type="EMBL" id="KAA3676382.1"/>
    </source>
</evidence>
<protein>
    <recommendedName>
        <fullName evidence="2">SCP domain-containing protein</fullName>
    </recommendedName>
</protein>
<feature type="domain" description="SCP" evidence="2">
    <location>
        <begin position="3"/>
        <end position="138"/>
    </location>
</feature>
<dbReference type="FunFam" id="3.40.33.10:FF:000010">
    <property type="entry name" value="Predicted protein"/>
    <property type="match status" value="1"/>
</dbReference>
<dbReference type="SMART" id="SM00198">
    <property type="entry name" value="SCP"/>
    <property type="match status" value="2"/>
</dbReference>
<dbReference type="Gene3D" id="3.40.33.10">
    <property type="entry name" value="CAP"/>
    <property type="match status" value="2"/>
</dbReference>
<evidence type="ECO:0000259" key="2">
    <source>
        <dbReference type="SMART" id="SM00198"/>
    </source>
</evidence>
<dbReference type="InterPro" id="IPR035940">
    <property type="entry name" value="CAP_sf"/>
</dbReference>
<evidence type="ECO:0000256" key="1">
    <source>
        <dbReference type="SAM" id="MobiDB-lite"/>
    </source>
</evidence>
<feature type="compositionally biased region" description="Basic and acidic residues" evidence="1">
    <location>
        <begin position="159"/>
        <end position="169"/>
    </location>
</feature>
<dbReference type="PANTHER" id="PTHR10334">
    <property type="entry name" value="CYSTEINE-RICH SECRETORY PROTEIN-RELATED"/>
    <property type="match status" value="1"/>
</dbReference>
<name>A0A5J4NLG6_9TREM</name>
<dbReference type="AlphaFoldDB" id="A0A5J4NLG6"/>
<proteinExistence type="predicted"/>
<evidence type="ECO:0000313" key="4">
    <source>
        <dbReference type="Proteomes" id="UP000324629"/>
    </source>
</evidence>
<keyword evidence="4" id="KW-1185">Reference proteome</keyword>
<dbReference type="InterPro" id="IPR034113">
    <property type="entry name" value="SCP_GAPR1-like"/>
</dbReference>
<feature type="domain" description="SCP" evidence="2">
    <location>
        <begin position="247"/>
        <end position="401"/>
    </location>
</feature>
<gene>
    <name evidence="3" type="ORF">DEA37_0013595</name>
</gene>
<dbReference type="FunFam" id="3.40.33.10:FF:000002">
    <property type="entry name" value="Golgi-associated plant pathogenesis-related protein 1"/>
    <property type="match status" value="1"/>
</dbReference>
<dbReference type="InterPro" id="IPR001283">
    <property type="entry name" value="CRISP-related"/>
</dbReference>
<dbReference type="InterPro" id="IPR014044">
    <property type="entry name" value="CAP_dom"/>
</dbReference>
<dbReference type="Pfam" id="PF00188">
    <property type="entry name" value="CAP"/>
    <property type="match status" value="2"/>
</dbReference>
<feature type="region of interest" description="Disordered" evidence="1">
    <location>
        <begin position="209"/>
        <end position="243"/>
    </location>
</feature>
<dbReference type="SUPFAM" id="SSF55797">
    <property type="entry name" value="PR-1-like"/>
    <property type="match status" value="2"/>
</dbReference>
<dbReference type="EMBL" id="QNGE01002017">
    <property type="protein sequence ID" value="KAA3676382.1"/>
    <property type="molecule type" value="Genomic_DNA"/>
</dbReference>
<dbReference type="CDD" id="cd05382">
    <property type="entry name" value="CAP_GAPR1-like"/>
    <property type="match status" value="2"/>
</dbReference>
<reference evidence="3 4" key="1">
    <citation type="journal article" date="2019" name="Gigascience">
        <title>Whole-genome sequence of the oriental lung fluke Paragonimus westermani.</title>
        <authorList>
            <person name="Oey H."/>
            <person name="Zakrzewski M."/>
            <person name="Narain K."/>
            <person name="Devi K.R."/>
            <person name="Agatsuma T."/>
            <person name="Nawaratna S."/>
            <person name="Gobert G.N."/>
            <person name="Jones M.K."/>
            <person name="Ragan M.A."/>
            <person name="McManus D.P."/>
            <person name="Krause L."/>
        </authorList>
    </citation>
    <scope>NUCLEOTIDE SEQUENCE [LARGE SCALE GENOMIC DNA]</scope>
    <source>
        <strain evidence="3 4">IND2009</strain>
    </source>
</reference>
<comment type="caution">
    <text evidence="3">The sequence shown here is derived from an EMBL/GenBank/DDBJ whole genome shotgun (WGS) entry which is preliminary data.</text>
</comment>
<organism evidence="3 4">
    <name type="scientific">Paragonimus westermani</name>
    <dbReference type="NCBI Taxonomy" id="34504"/>
    <lineage>
        <taxon>Eukaryota</taxon>
        <taxon>Metazoa</taxon>
        <taxon>Spiralia</taxon>
        <taxon>Lophotrochozoa</taxon>
        <taxon>Platyhelminthes</taxon>
        <taxon>Trematoda</taxon>
        <taxon>Digenea</taxon>
        <taxon>Plagiorchiida</taxon>
        <taxon>Troglotremata</taxon>
        <taxon>Troglotrematidae</taxon>
        <taxon>Paragonimus</taxon>
    </lineage>
</organism>
<accession>A0A5J4NLG6</accession>
<feature type="region of interest" description="Disordered" evidence="1">
    <location>
        <begin position="132"/>
        <end position="178"/>
    </location>
</feature>
<dbReference type="PRINTS" id="PR00837">
    <property type="entry name" value="V5TPXLIKE"/>
</dbReference>
<sequence>MDEFIEECLREHNVKRALHGTPPLKPSRSLDKTAQDWAEQLISEESIKNSPLSGQGEVGESISMRTSTSSHVDIQGSEVVNQWYTDIKNYNFESNKGPAGNFTQLVWKSTREVGFGKARASGKCIVVAHYRPPGNVRGRYSENVPPPLDGKLSSSASNDKQDLDAKRSLVTETVTEPDGRTYTVQREIVETTEADGRVKRCVNETYHDTTKSTFDRPATKPDSPSPDSDSRKPSEVDSAVQVSQREEFVNSVVRAHNVYRQLHGASELKLDPQLCQMAQDWADQLVSQPYLSNSGSTYHGIRLGENVFSRWSNASALVTGQEVIDHWYQESSKYKFNTEPASIQGIGGFTQMIWASSQRLGVGIATQLKKDTRGAGDCSGAQAPTKFVVVCHYYPPGNVTGQFKNNVKPILK</sequence>
<feature type="compositionally biased region" description="Basic and acidic residues" evidence="1">
    <location>
        <begin position="209"/>
        <end position="219"/>
    </location>
</feature>
<feature type="region of interest" description="Disordered" evidence="1">
    <location>
        <begin position="43"/>
        <end position="71"/>
    </location>
</feature>